<reference evidence="1 2" key="1">
    <citation type="submission" date="2020-01" db="EMBL/GenBank/DDBJ databases">
        <title>Identification and distribution of gene clusters putatively required for synthesis of sphingolipid metabolism inhibitors in phylogenetically diverse species of the filamentous fungus Fusarium.</title>
        <authorList>
            <person name="Kim H.-S."/>
            <person name="Busman M."/>
            <person name="Brown D.W."/>
            <person name="Divon H."/>
            <person name="Uhlig S."/>
            <person name="Proctor R.H."/>
        </authorList>
    </citation>
    <scope>NUCLEOTIDE SEQUENCE [LARGE SCALE GENOMIC DNA]</scope>
    <source>
        <strain evidence="1 2">NRRL 20459</strain>
    </source>
</reference>
<keyword evidence="2" id="KW-1185">Reference proteome</keyword>
<protein>
    <submittedName>
        <fullName evidence="1">Uncharacterized protein</fullName>
    </submittedName>
</protein>
<dbReference type="OrthoDB" id="4819569at2759"/>
<gene>
    <name evidence="1" type="ORF">FALBO_8088</name>
</gene>
<organism evidence="1 2">
    <name type="scientific">Fusarium albosuccineum</name>
    <dbReference type="NCBI Taxonomy" id="1237068"/>
    <lineage>
        <taxon>Eukaryota</taxon>
        <taxon>Fungi</taxon>
        <taxon>Dikarya</taxon>
        <taxon>Ascomycota</taxon>
        <taxon>Pezizomycotina</taxon>
        <taxon>Sordariomycetes</taxon>
        <taxon>Hypocreomycetidae</taxon>
        <taxon>Hypocreales</taxon>
        <taxon>Nectriaceae</taxon>
        <taxon>Fusarium</taxon>
        <taxon>Fusarium decemcellulare species complex</taxon>
    </lineage>
</organism>
<proteinExistence type="predicted"/>
<name>A0A8H4LA62_9HYPO</name>
<sequence length="235" mass="25191">MGKTSPFAMNIAASMRLVDGLKVPGLSVDSTHVTIFAAWPLLQSQIWLAPSISASVIVGARDRNARTFVTPVSTDSSRLSVAPTTARHPIAKLNAKEDATAATTHVRWWRAGIARHTNNALKSAAREGDCPIEERRTPCAKTTSTDSVQAPMTDEGVVDELKRAIDTANTISARFAAVKIQRLRPSSSALVTSVLSQNVIGSGKRRSTDFLVAVLMDYSARATVAVKRAVTTRLP</sequence>
<comment type="caution">
    <text evidence="1">The sequence shown here is derived from an EMBL/GenBank/DDBJ whole genome shotgun (WGS) entry which is preliminary data.</text>
</comment>
<evidence type="ECO:0000313" key="1">
    <source>
        <dbReference type="EMBL" id="KAF4465071.1"/>
    </source>
</evidence>
<dbReference type="EMBL" id="JAADYS010001100">
    <property type="protein sequence ID" value="KAF4465071.1"/>
    <property type="molecule type" value="Genomic_DNA"/>
</dbReference>
<dbReference type="AlphaFoldDB" id="A0A8H4LA62"/>
<dbReference type="Proteomes" id="UP000554235">
    <property type="component" value="Unassembled WGS sequence"/>
</dbReference>
<evidence type="ECO:0000313" key="2">
    <source>
        <dbReference type="Proteomes" id="UP000554235"/>
    </source>
</evidence>
<accession>A0A8H4LA62</accession>